<evidence type="ECO:0000313" key="3">
    <source>
        <dbReference type="Proteomes" id="UP000178059"/>
    </source>
</evidence>
<feature type="domain" description="Homing endonuclease LAGLIDADG" evidence="1">
    <location>
        <begin position="115"/>
        <end position="191"/>
    </location>
</feature>
<dbReference type="SUPFAM" id="SSF55608">
    <property type="entry name" value="Homing endonucleases"/>
    <property type="match status" value="2"/>
</dbReference>
<proteinExistence type="predicted"/>
<dbReference type="InterPro" id="IPR027434">
    <property type="entry name" value="Homing_endonucl"/>
</dbReference>
<gene>
    <name evidence="2" type="ORF">A2824_00770</name>
</gene>
<dbReference type="Pfam" id="PF14528">
    <property type="entry name" value="LAGLIDADG_3"/>
    <property type="match status" value="1"/>
</dbReference>
<dbReference type="AlphaFoldDB" id="A0A1F6VHF1"/>
<protein>
    <recommendedName>
        <fullName evidence="1">Homing endonuclease LAGLIDADG domain-containing protein</fullName>
    </recommendedName>
</protein>
<accession>A0A1F6VHF1</accession>
<dbReference type="InterPro" id="IPR004860">
    <property type="entry name" value="LAGLIDADG_dom"/>
</dbReference>
<dbReference type="EMBL" id="MFTT01000034">
    <property type="protein sequence ID" value="OGI69097.1"/>
    <property type="molecule type" value="Genomic_DNA"/>
</dbReference>
<name>A0A1F6VHF1_9BACT</name>
<dbReference type="GO" id="GO:0004519">
    <property type="term" value="F:endonuclease activity"/>
    <property type="evidence" value="ECO:0007669"/>
    <property type="project" value="InterPro"/>
</dbReference>
<dbReference type="Gene3D" id="3.10.28.10">
    <property type="entry name" value="Homing endonucleases"/>
    <property type="match status" value="1"/>
</dbReference>
<evidence type="ECO:0000259" key="1">
    <source>
        <dbReference type="Pfam" id="PF14528"/>
    </source>
</evidence>
<evidence type="ECO:0000313" key="2">
    <source>
        <dbReference type="EMBL" id="OGI69097.1"/>
    </source>
</evidence>
<comment type="caution">
    <text evidence="2">The sequence shown here is derived from an EMBL/GenBank/DDBJ whole genome shotgun (WGS) entry which is preliminary data.</text>
</comment>
<sequence length="234" mass="27236">MGNRGTKPKNKVKIKWSPKFAYAIGLLVTDGNLSSDGRHIVFVSKDIEQIKNFLKSLKIKVKIGKTSSGYDGNFSHRVQFGDVIFYKYLESMGLSPAKSKIIGAIDVPDKYFFDFLRGCFDGDGCFYSYWDPRWRSSHMFYVEFVSASLDHIEWLRQELKKRTGVFGHITKDGRKITYQLKYAKKESLEIIKKMYYNPQVVCLSRKKVKIKKALIIEKMQQKKYKQTKMRGCCN</sequence>
<dbReference type="Proteomes" id="UP000178059">
    <property type="component" value="Unassembled WGS sequence"/>
</dbReference>
<organism evidence="2 3">
    <name type="scientific">Candidatus Nomurabacteria bacterium RIFCSPHIGHO2_01_FULL_42_16</name>
    <dbReference type="NCBI Taxonomy" id="1801743"/>
    <lineage>
        <taxon>Bacteria</taxon>
        <taxon>Candidatus Nomuraibacteriota</taxon>
    </lineage>
</organism>
<reference evidence="2 3" key="1">
    <citation type="journal article" date="2016" name="Nat. Commun.">
        <title>Thousands of microbial genomes shed light on interconnected biogeochemical processes in an aquifer system.</title>
        <authorList>
            <person name="Anantharaman K."/>
            <person name="Brown C.T."/>
            <person name="Hug L.A."/>
            <person name="Sharon I."/>
            <person name="Castelle C.J."/>
            <person name="Probst A.J."/>
            <person name="Thomas B.C."/>
            <person name="Singh A."/>
            <person name="Wilkins M.J."/>
            <person name="Karaoz U."/>
            <person name="Brodie E.L."/>
            <person name="Williams K.H."/>
            <person name="Hubbard S.S."/>
            <person name="Banfield J.F."/>
        </authorList>
    </citation>
    <scope>NUCLEOTIDE SEQUENCE [LARGE SCALE GENOMIC DNA]</scope>
</reference>